<gene>
    <name evidence="22" type="ORF">V8G54_017252</name>
</gene>
<comment type="subcellular location">
    <subcellularLocation>
        <location evidence="2">Membrane</location>
        <topology evidence="2">Multi-pass membrane protein</topology>
    </subcellularLocation>
</comment>
<dbReference type="AlphaFoldDB" id="A0AAQ3S038"/>
<dbReference type="Pfam" id="PF02127">
    <property type="entry name" value="Peptidase_M18"/>
    <property type="match status" value="1"/>
</dbReference>
<evidence type="ECO:0000256" key="14">
    <source>
        <dbReference type="ARBA" id="ARBA00023002"/>
    </source>
</evidence>
<evidence type="ECO:0000256" key="12">
    <source>
        <dbReference type="ARBA" id="ARBA00022833"/>
    </source>
</evidence>
<evidence type="ECO:0000256" key="2">
    <source>
        <dbReference type="ARBA" id="ARBA00004141"/>
    </source>
</evidence>
<keyword evidence="9 19" id="KW-0812">Transmembrane</keyword>
<evidence type="ECO:0000256" key="13">
    <source>
        <dbReference type="ARBA" id="ARBA00022989"/>
    </source>
</evidence>
<dbReference type="GO" id="GO:0006629">
    <property type="term" value="P:lipid metabolic process"/>
    <property type="evidence" value="ECO:0007669"/>
    <property type="project" value="UniProtKB-KW"/>
</dbReference>
<dbReference type="InterPro" id="IPR023358">
    <property type="entry name" value="Peptidase_M18_dom2"/>
</dbReference>
<dbReference type="GO" id="GO:0016020">
    <property type="term" value="C:membrane"/>
    <property type="evidence" value="ECO:0007669"/>
    <property type="project" value="UniProtKB-SubCell"/>
</dbReference>
<evidence type="ECO:0000256" key="7">
    <source>
        <dbReference type="ARBA" id="ARBA00022617"/>
    </source>
</evidence>
<evidence type="ECO:0000256" key="19">
    <source>
        <dbReference type="SAM" id="Phobius"/>
    </source>
</evidence>
<dbReference type="GO" id="GO:0008237">
    <property type="term" value="F:metallopeptidase activity"/>
    <property type="evidence" value="ECO:0007669"/>
    <property type="project" value="UniProtKB-KW"/>
</dbReference>
<keyword evidence="15" id="KW-0408">Iron</keyword>
<keyword evidence="13 19" id="KW-1133">Transmembrane helix</keyword>
<evidence type="ECO:0000256" key="5">
    <source>
        <dbReference type="ARBA" id="ARBA00009295"/>
    </source>
</evidence>
<evidence type="ECO:0000256" key="10">
    <source>
        <dbReference type="ARBA" id="ARBA00022723"/>
    </source>
</evidence>
<keyword evidence="8" id="KW-0645">Protease</keyword>
<feature type="domain" description="Transposase-associated" evidence="21">
    <location>
        <begin position="492"/>
        <end position="555"/>
    </location>
</feature>
<dbReference type="PANTHER" id="PTHR19353">
    <property type="entry name" value="FATTY ACID DESATURASE 2"/>
    <property type="match status" value="1"/>
</dbReference>
<keyword evidence="7" id="KW-0349">Heme</keyword>
<keyword evidence="12" id="KW-0862">Zinc</keyword>
<dbReference type="GO" id="GO:0016717">
    <property type="term" value="F:oxidoreductase activity, acting on paired donors, with oxidation of a pair of donors resulting in the reduction of molecular oxygen to two molecules of water"/>
    <property type="evidence" value="ECO:0007669"/>
    <property type="project" value="TreeGrafter"/>
</dbReference>
<dbReference type="InterPro" id="IPR001948">
    <property type="entry name" value="Peptidase_M18"/>
</dbReference>
<dbReference type="PRINTS" id="PR00932">
    <property type="entry name" value="AMINO1PTASE"/>
</dbReference>
<evidence type="ECO:0000256" key="9">
    <source>
        <dbReference type="ARBA" id="ARBA00022692"/>
    </source>
</evidence>
<evidence type="ECO:0000256" key="1">
    <source>
        <dbReference type="ARBA" id="ARBA00001947"/>
    </source>
</evidence>
<dbReference type="InterPro" id="IPR012171">
    <property type="entry name" value="Fatty_acid_desaturase"/>
</dbReference>
<organism evidence="22 23">
    <name type="scientific">Vigna mungo</name>
    <name type="common">Black gram</name>
    <name type="synonym">Phaseolus mungo</name>
    <dbReference type="NCBI Taxonomy" id="3915"/>
    <lineage>
        <taxon>Eukaryota</taxon>
        <taxon>Viridiplantae</taxon>
        <taxon>Streptophyta</taxon>
        <taxon>Embryophyta</taxon>
        <taxon>Tracheophyta</taxon>
        <taxon>Spermatophyta</taxon>
        <taxon>Magnoliopsida</taxon>
        <taxon>eudicotyledons</taxon>
        <taxon>Gunneridae</taxon>
        <taxon>Pentapetalae</taxon>
        <taxon>rosids</taxon>
        <taxon>fabids</taxon>
        <taxon>Fabales</taxon>
        <taxon>Fabaceae</taxon>
        <taxon>Papilionoideae</taxon>
        <taxon>50 kb inversion clade</taxon>
        <taxon>NPAAA clade</taxon>
        <taxon>indigoferoid/millettioid clade</taxon>
        <taxon>Phaseoleae</taxon>
        <taxon>Vigna</taxon>
    </lineage>
</organism>
<name>A0AAQ3S038_VIGMU</name>
<keyword evidence="18 19" id="KW-0472">Membrane</keyword>
<feature type="transmembrane region" description="Helical" evidence="19">
    <location>
        <begin position="235"/>
        <end position="253"/>
    </location>
</feature>
<dbReference type="GO" id="GO:0006508">
    <property type="term" value="P:proteolysis"/>
    <property type="evidence" value="ECO:0007669"/>
    <property type="project" value="UniProtKB-KW"/>
</dbReference>
<reference evidence="22 23" key="1">
    <citation type="journal article" date="2023" name="Life. Sci Alliance">
        <title>Evolutionary insights into 3D genome organization and epigenetic landscape of Vigna mungo.</title>
        <authorList>
            <person name="Junaid A."/>
            <person name="Singh B."/>
            <person name="Bhatia S."/>
        </authorList>
    </citation>
    <scope>NUCLEOTIDE SEQUENCE [LARGE SCALE GENOMIC DNA]</scope>
    <source>
        <strain evidence="22">Urdbean</strain>
    </source>
</reference>
<sequence length="601" mass="69579">MIPSEFLAFTKTCVLYEIYRSELTIIYGQLEETSLRKIKISDLSFKVSSTGQQPVIVDYVLDVDFKPKSTLKNWLVSNGVKSGQSWMEDVSTIKKVAEKLSAIGIKFHDSGHYNVMLNRRFNRVAQILSGNVLAGISIAWWKWNHNAHHIACNSLDFDPDLQHLPFFVVSSKFFNSLTSQFYDRKLNFDSLARFLVSYQHWTYYPVMCFARVNLFAQSFFLLLSNKKVESRGIELLGLLAFWVWYPLLVSFLPNWWERVLFIVASFFVTGIQHVQFCLNHFSSKVYLGPPSGGDWFEKQTNGTLDANCYAWMDWFHGGLQFQVEHHLFPRLPRCHLRKIAPLVKDLPGIDLGRLPRIWFGRLGASCDFAVADGLVDEGVVVDKDKASIQFHRGFWMGYVVQVVKGGILEIGLWHTWFDRDLTVVGRVIVREEDAGSVSYSRHLVRIEEPIIRIPTLAIHLDSVFLDDVFDPFWPSFLGVQSSISLHCFVKLLKRYENGVSFLQYVQENAKSVNGKYFCRCVCCLNQIRQDLGNMCDHLFMFGIIRTYTVWTWHGEVLDQPTTSRETNYVEEWMCDHLEDMIRDVGENNFGRVNLYDFLIND</sequence>
<keyword evidence="6" id="KW-0031">Aminopeptidase</keyword>
<comment type="similarity">
    <text evidence="5">Belongs to the fatty acid desaturase type 1 family.</text>
</comment>
<dbReference type="InterPro" id="IPR029480">
    <property type="entry name" value="Transpos_assoc"/>
</dbReference>
<dbReference type="Gene3D" id="2.30.250.10">
    <property type="entry name" value="Aminopeptidase i, Domain 2"/>
    <property type="match status" value="1"/>
</dbReference>
<dbReference type="GO" id="GO:0005737">
    <property type="term" value="C:cytoplasm"/>
    <property type="evidence" value="ECO:0007669"/>
    <property type="project" value="UniProtKB-ARBA"/>
</dbReference>
<dbReference type="GO" id="GO:0008270">
    <property type="term" value="F:zinc ion binding"/>
    <property type="evidence" value="ECO:0007669"/>
    <property type="project" value="InterPro"/>
</dbReference>
<evidence type="ECO:0008006" key="24">
    <source>
        <dbReference type="Google" id="ProtNLM"/>
    </source>
</evidence>
<proteinExistence type="inferred from homology"/>
<dbReference type="GO" id="GO:0004177">
    <property type="term" value="F:aminopeptidase activity"/>
    <property type="evidence" value="ECO:0007669"/>
    <property type="project" value="UniProtKB-KW"/>
</dbReference>
<feature type="transmembrane region" description="Helical" evidence="19">
    <location>
        <begin position="201"/>
        <end position="223"/>
    </location>
</feature>
<comment type="pathway">
    <text evidence="3">Lipid metabolism.</text>
</comment>
<dbReference type="Proteomes" id="UP001374535">
    <property type="component" value="Chromosome 5"/>
</dbReference>
<keyword evidence="17" id="KW-0443">Lipid metabolism</keyword>
<dbReference type="SUPFAM" id="SSF101821">
    <property type="entry name" value="Aminopeptidase/glucanase lid domain"/>
    <property type="match status" value="1"/>
</dbReference>
<dbReference type="InterPro" id="IPR005804">
    <property type="entry name" value="FA_desaturase_dom"/>
</dbReference>
<evidence type="ECO:0000256" key="6">
    <source>
        <dbReference type="ARBA" id="ARBA00022438"/>
    </source>
</evidence>
<keyword evidence="23" id="KW-1185">Reference proteome</keyword>
<evidence type="ECO:0000259" key="21">
    <source>
        <dbReference type="Pfam" id="PF13963"/>
    </source>
</evidence>
<keyword evidence="10" id="KW-0479">Metal-binding</keyword>
<dbReference type="Pfam" id="PF00487">
    <property type="entry name" value="FA_desaturase"/>
    <property type="match status" value="1"/>
</dbReference>
<evidence type="ECO:0000256" key="4">
    <source>
        <dbReference type="ARBA" id="ARBA00008290"/>
    </source>
</evidence>
<evidence type="ECO:0000256" key="16">
    <source>
        <dbReference type="ARBA" id="ARBA00023049"/>
    </source>
</evidence>
<dbReference type="EMBL" id="CP144696">
    <property type="protein sequence ID" value="WVZ12722.1"/>
    <property type="molecule type" value="Genomic_DNA"/>
</dbReference>
<accession>A0AAQ3S038</accession>
<keyword evidence="11" id="KW-0378">Hydrolase</keyword>
<evidence type="ECO:0000256" key="3">
    <source>
        <dbReference type="ARBA" id="ARBA00005189"/>
    </source>
</evidence>
<evidence type="ECO:0000259" key="20">
    <source>
        <dbReference type="Pfam" id="PF00487"/>
    </source>
</evidence>
<evidence type="ECO:0000256" key="18">
    <source>
        <dbReference type="ARBA" id="ARBA00023136"/>
    </source>
</evidence>
<dbReference type="CDD" id="cd03506">
    <property type="entry name" value="Delta6-FADS-like"/>
    <property type="match status" value="1"/>
</dbReference>
<evidence type="ECO:0000256" key="11">
    <source>
        <dbReference type="ARBA" id="ARBA00022801"/>
    </source>
</evidence>
<comment type="cofactor">
    <cofactor evidence="1">
        <name>Zn(2+)</name>
        <dbReference type="ChEBI" id="CHEBI:29105"/>
    </cofactor>
</comment>
<evidence type="ECO:0000313" key="22">
    <source>
        <dbReference type="EMBL" id="WVZ12722.1"/>
    </source>
</evidence>
<evidence type="ECO:0000256" key="17">
    <source>
        <dbReference type="ARBA" id="ARBA00023098"/>
    </source>
</evidence>
<comment type="similarity">
    <text evidence="4">Belongs to the peptidase M18 family.</text>
</comment>
<dbReference type="PANTHER" id="PTHR19353:SF30">
    <property type="entry name" value="DELTA 8-(E)-SPHINGOLIPID DESATURASE"/>
    <property type="match status" value="1"/>
</dbReference>
<feature type="domain" description="Fatty acid desaturase" evidence="20">
    <location>
        <begin position="107"/>
        <end position="346"/>
    </location>
</feature>
<evidence type="ECO:0000313" key="23">
    <source>
        <dbReference type="Proteomes" id="UP001374535"/>
    </source>
</evidence>
<dbReference type="Pfam" id="PF13963">
    <property type="entry name" value="Transpos_assoc"/>
    <property type="match status" value="1"/>
</dbReference>
<keyword evidence="14" id="KW-0560">Oxidoreductase</keyword>
<keyword evidence="16" id="KW-0482">Metalloprotease</keyword>
<evidence type="ECO:0000256" key="15">
    <source>
        <dbReference type="ARBA" id="ARBA00023004"/>
    </source>
</evidence>
<evidence type="ECO:0000256" key="8">
    <source>
        <dbReference type="ARBA" id="ARBA00022670"/>
    </source>
</evidence>
<protein>
    <recommendedName>
        <fullName evidence="24">Fatty acid desaturase domain-containing protein</fullName>
    </recommendedName>
</protein>